<dbReference type="Proteomes" id="UP000218231">
    <property type="component" value="Unassembled WGS sequence"/>
</dbReference>
<dbReference type="InterPro" id="IPR036734">
    <property type="entry name" value="Neur_chan_lig-bd_sf"/>
</dbReference>
<dbReference type="InterPro" id="IPR036719">
    <property type="entry name" value="Neuro-gated_channel_TM_sf"/>
</dbReference>
<evidence type="ECO:0000259" key="14">
    <source>
        <dbReference type="Pfam" id="PF02932"/>
    </source>
</evidence>
<evidence type="ECO:0000313" key="16">
    <source>
        <dbReference type="Proteomes" id="UP000218231"/>
    </source>
</evidence>
<dbReference type="SUPFAM" id="SSF90112">
    <property type="entry name" value="Neurotransmitter-gated ion-channel transmembrane pore"/>
    <property type="match status" value="1"/>
</dbReference>
<protein>
    <recommendedName>
        <fullName evidence="17">Neurotransmitter-gated ion-channel ligand-binding domain-containing protein</fullName>
    </recommendedName>
</protein>
<keyword evidence="8 11" id="KW-0406">Ion transport</keyword>
<evidence type="ECO:0000256" key="8">
    <source>
        <dbReference type="ARBA" id="ARBA00023065"/>
    </source>
</evidence>
<dbReference type="AlphaFoldDB" id="A0A2A2KS65"/>
<accession>A0A2A2KS65</accession>
<comment type="caution">
    <text evidence="11">Lacks conserved residue(s) required for the propagation of feature annotation.</text>
</comment>
<dbReference type="Gene3D" id="1.20.58.390">
    <property type="entry name" value="Neurotransmitter-gated ion-channel transmembrane domain"/>
    <property type="match status" value="1"/>
</dbReference>
<feature type="transmembrane region" description="Helical" evidence="11">
    <location>
        <begin position="340"/>
        <end position="362"/>
    </location>
</feature>
<feature type="domain" description="Neurotransmitter-gated ion-channel ligand-binding" evidence="13">
    <location>
        <begin position="43"/>
        <end position="243"/>
    </location>
</feature>
<dbReference type="GO" id="GO:0005886">
    <property type="term" value="C:plasma membrane"/>
    <property type="evidence" value="ECO:0007669"/>
    <property type="project" value="UniProtKB-SubCell"/>
</dbReference>
<dbReference type="PRINTS" id="PR00252">
    <property type="entry name" value="NRIONCHANNEL"/>
</dbReference>
<dbReference type="Pfam" id="PF02931">
    <property type="entry name" value="Neur_chan_LBD"/>
    <property type="match status" value="1"/>
</dbReference>
<reference evidence="15 16" key="1">
    <citation type="journal article" date="2017" name="Curr. Biol.">
        <title>Genome architecture and evolution of a unichromosomal asexual nematode.</title>
        <authorList>
            <person name="Fradin H."/>
            <person name="Zegar C."/>
            <person name="Gutwein M."/>
            <person name="Lucas J."/>
            <person name="Kovtun M."/>
            <person name="Corcoran D."/>
            <person name="Baugh L.R."/>
            <person name="Kiontke K."/>
            <person name="Gunsalus K."/>
            <person name="Fitch D.H."/>
            <person name="Piano F."/>
        </authorList>
    </citation>
    <scope>NUCLEOTIDE SEQUENCE [LARGE SCALE GENOMIC DNA]</scope>
    <source>
        <strain evidence="15">PF1309</strain>
    </source>
</reference>
<dbReference type="FunFam" id="2.70.170.10:FF:000154">
    <property type="entry name" value="Uncharacterized protein"/>
    <property type="match status" value="1"/>
</dbReference>
<feature type="transmembrane region" description="Helical" evidence="11">
    <location>
        <begin position="6"/>
        <end position="24"/>
    </location>
</feature>
<keyword evidence="16" id="KW-1185">Reference proteome</keyword>
<comment type="caution">
    <text evidence="15">The sequence shown here is derived from an EMBL/GenBank/DDBJ whole genome shotgun (WGS) entry which is preliminary data.</text>
</comment>
<dbReference type="PRINTS" id="PR00253">
    <property type="entry name" value="GABAARECEPTR"/>
</dbReference>
<evidence type="ECO:0000256" key="3">
    <source>
        <dbReference type="ARBA" id="ARBA00022448"/>
    </source>
</evidence>
<dbReference type="PROSITE" id="PS00236">
    <property type="entry name" value="NEUROTR_ION_CHANNEL"/>
    <property type="match status" value="1"/>
</dbReference>
<dbReference type="InterPro" id="IPR018000">
    <property type="entry name" value="Neurotransmitter_ion_chnl_CS"/>
</dbReference>
<name>A0A2A2KS65_9BILA</name>
<dbReference type="EMBL" id="LIAE01007805">
    <property type="protein sequence ID" value="PAV76794.1"/>
    <property type="molecule type" value="Genomic_DNA"/>
</dbReference>
<proteinExistence type="inferred from homology"/>
<dbReference type="OrthoDB" id="8890589at2759"/>
<evidence type="ECO:0000256" key="4">
    <source>
        <dbReference type="ARBA" id="ARBA00022475"/>
    </source>
</evidence>
<dbReference type="InterPro" id="IPR006028">
    <property type="entry name" value="GABAA/Glycine_rcpt"/>
</dbReference>
<evidence type="ECO:0000256" key="6">
    <source>
        <dbReference type="ARBA" id="ARBA00022729"/>
    </source>
</evidence>
<keyword evidence="7 11" id="KW-1133">Transmembrane helix</keyword>
<dbReference type="Gene3D" id="2.70.170.10">
    <property type="entry name" value="Neurotransmitter-gated ion-channel ligand-binding domain"/>
    <property type="match status" value="1"/>
</dbReference>
<dbReference type="Pfam" id="PF02932">
    <property type="entry name" value="Neur_chan_memb"/>
    <property type="match status" value="1"/>
</dbReference>
<dbReference type="NCBIfam" id="TIGR00860">
    <property type="entry name" value="LIC"/>
    <property type="match status" value="1"/>
</dbReference>
<evidence type="ECO:0000256" key="12">
    <source>
        <dbReference type="SAM" id="MobiDB-lite"/>
    </source>
</evidence>
<gene>
    <name evidence="15" type="ORF">WR25_25930</name>
</gene>
<keyword evidence="4" id="KW-1003">Cell membrane</keyword>
<dbReference type="GO" id="GO:0005230">
    <property type="term" value="F:extracellular ligand-gated monoatomic ion channel activity"/>
    <property type="evidence" value="ECO:0007669"/>
    <property type="project" value="InterPro"/>
</dbReference>
<keyword evidence="3 11" id="KW-0813">Transport</keyword>
<evidence type="ECO:0000256" key="7">
    <source>
        <dbReference type="ARBA" id="ARBA00022989"/>
    </source>
</evidence>
<keyword evidence="9 11" id="KW-0472">Membrane</keyword>
<evidence type="ECO:0000256" key="9">
    <source>
        <dbReference type="ARBA" id="ARBA00023136"/>
    </source>
</evidence>
<evidence type="ECO:0000256" key="5">
    <source>
        <dbReference type="ARBA" id="ARBA00022692"/>
    </source>
</evidence>
<feature type="transmembrane region" description="Helical" evidence="11">
    <location>
        <begin position="277"/>
        <end position="299"/>
    </location>
</feature>
<evidence type="ECO:0000256" key="10">
    <source>
        <dbReference type="ARBA" id="ARBA00023303"/>
    </source>
</evidence>
<evidence type="ECO:0000256" key="11">
    <source>
        <dbReference type="RuleBase" id="RU000687"/>
    </source>
</evidence>
<evidence type="ECO:0000256" key="1">
    <source>
        <dbReference type="ARBA" id="ARBA00004141"/>
    </source>
</evidence>
<dbReference type="CDD" id="cd19049">
    <property type="entry name" value="LGIC_TM_anion"/>
    <property type="match status" value="1"/>
</dbReference>
<feature type="domain" description="Neurotransmitter-gated ion-channel transmembrane" evidence="14">
    <location>
        <begin position="283"/>
        <end position="375"/>
    </location>
</feature>
<keyword evidence="10 11" id="KW-0407">Ion channel</keyword>
<evidence type="ECO:0008006" key="17">
    <source>
        <dbReference type="Google" id="ProtNLM"/>
    </source>
</evidence>
<keyword evidence="5 11" id="KW-0812">Transmembrane</keyword>
<comment type="similarity">
    <text evidence="11">Belongs to the ligand-gated ion channel (TC 1.A.9) family.</text>
</comment>
<dbReference type="InterPro" id="IPR038050">
    <property type="entry name" value="Neuro_actylchol_rec"/>
</dbReference>
<comment type="subcellular location">
    <subcellularLocation>
        <location evidence="2">Cell membrane</location>
    </subcellularLocation>
    <subcellularLocation>
        <location evidence="1">Membrane</location>
        <topology evidence="1">Multi-pass membrane protein</topology>
    </subcellularLocation>
</comment>
<dbReference type="InterPro" id="IPR006029">
    <property type="entry name" value="Neurotrans-gated_channel_TM"/>
</dbReference>
<feature type="region of interest" description="Disordered" evidence="12">
    <location>
        <begin position="369"/>
        <end position="388"/>
    </location>
</feature>
<dbReference type="InterPro" id="IPR006201">
    <property type="entry name" value="Neur_channel"/>
</dbReference>
<dbReference type="InterPro" id="IPR006202">
    <property type="entry name" value="Neur_chan_lig-bd"/>
</dbReference>
<evidence type="ECO:0000313" key="15">
    <source>
        <dbReference type="EMBL" id="PAV76794.1"/>
    </source>
</evidence>
<evidence type="ECO:0000259" key="13">
    <source>
        <dbReference type="Pfam" id="PF02931"/>
    </source>
</evidence>
<dbReference type="FunFam" id="1.20.58.390:FF:000113">
    <property type="entry name" value="Ionotropic GABA receptor subunit UNC-49Cshort"/>
    <property type="match status" value="1"/>
</dbReference>
<evidence type="ECO:0000256" key="2">
    <source>
        <dbReference type="ARBA" id="ARBA00004236"/>
    </source>
</evidence>
<dbReference type="PANTHER" id="PTHR18945">
    <property type="entry name" value="NEUROTRANSMITTER GATED ION CHANNEL"/>
    <property type="match status" value="1"/>
</dbReference>
<sequence length="452" mass="51665">MGCLSTSWTSLPISLFLLLMFIIARQYALETEDEQINTMKLSEVLDKLINNATYDKRLRPNYGGKPVDVGITIHVSSISAVSEVDMDFTLDFYMRQTWQDPRLAFGEVDLGLPNKISSLTVGVDYLDKLWKPDTFFPNEKRSFFHVATTHNSFLRIDKDGTVYTSQRLTVTATCSMKLQLFPMDSQRCKLEIESYAYSTDEIAYYWCSRDNNNCTGIKKEEIELPSYAFDDRNICMNRTVFKNASGQIAALHAALRQFAGSYSRLIVTFIFDRESGFYMLQIFLPSGLVVVISWVSFWINRDSAPSRTIIGVMTILTETHLMTGTNRRLPPVSYIKAVDVYLGFSYLLVVLALIEYAFVAYTKKKNEDRKRKEKRMGGGSERRQPIQTPAAPDIVTDARLAECTCNSMPVSIIAVMQKKEKYCLRHSHIDIGSRFFFPLTVRIKINKKDINC</sequence>
<dbReference type="GO" id="GO:0004888">
    <property type="term" value="F:transmembrane signaling receptor activity"/>
    <property type="evidence" value="ECO:0007669"/>
    <property type="project" value="InterPro"/>
</dbReference>
<keyword evidence="6" id="KW-0732">Signal</keyword>
<dbReference type="SUPFAM" id="SSF63712">
    <property type="entry name" value="Nicotinic receptor ligand binding domain-like"/>
    <property type="match status" value="1"/>
</dbReference>
<organism evidence="15 16">
    <name type="scientific">Diploscapter pachys</name>
    <dbReference type="NCBI Taxonomy" id="2018661"/>
    <lineage>
        <taxon>Eukaryota</taxon>
        <taxon>Metazoa</taxon>
        <taxon>Ecdysozoa</taxon>
        <taxon>Nematoda</taxon>
        <taxon>Chromadorea</taxon>
        <taxon>Rhabditida</taxon>
        <taxon>Rhabditina</taxon>
        <taxon>Rhabditomorpha</taxon>
        <taxon>Rhabditoidea</taxon>
        <taxon>Rhabditidae</taxon>
        <taxon>Diploscapter</taxon>
    </lineage>
</organism>